<dbReference type="NCBIfam" id="NF005884">
    <property type="entry name" value="PRK07846.1"/>
    <property type="match status" value="1"/>
</dbReference>
<keyword evidence="13" id="KW-1185">Reference proteome</keyword>
<dbReference type="GO" id="GO:0050627">
    <property type="term" value="F:mycothione reductase [NAD(P)H] activity"/>
    <property type="evidence" value="ECO:0007669"/>
    <property type="project" value="UniProtKB-EC"/>
</dbReference>
<evidence type="ECO:0000256" key="3">
    <source>
        <dbReference type="ARBA" id="ARBA00022630"/>
    </source>
</evidence>
<evidence type="ECO:0000313" key="12">
    <source>
        <dbReference type="EMBL" id="QVT78122.1"/>
    </source>
</evidence>
<keyword evidence="7" id="KW-1015">Disulfide bond</keyword>
<protein>
    <submittedName>
        <fullName evidence="12">Mycothione reductase</fullName>
        <ecNumber evidence="12">1.8.1.15</ecNumber>
    </submittedName>
</protein>
<evidence type="ECO:0000256" key="1">
    <source>
        <dbReference type="ARBA" id="ARBA00001974"/>
    </source>
</evidence>
<gene>
    <name evidence="12" type="primary">mtr</name>
    <name evidence="12" type="ORF">ENKNEFLB_00495</name>
</gene>
<evidence type="ECO:0000256" key="8">
    <source>
        <dbReference type="ARBA" id="ARBA00023284"/>
    </source>
</evidence>
<name>A0ABX8EGB9_9ACTN</name>
<dbReference type="SUPFAM" id="SSF51905">
    <property type="entry name" value="FAD/NAD(P)-binding domain"/>
    <property type="match status" value="1"/>
</dbReference>
<accession>A0ABX8EGB9</accession>
<evidence type="ECO:0000256" key="9">
    <source>
        <dbReference type="RuleBase" id="RU003691"/>
    </source>
</evidence>
<sequence>MTHYDLVIIGTGSGNTILDDRFEGWRVAIVEEGAYGGTCLNRGCIPSKMYVVPATIAHDAADEGPRLGLRTSYDGADWRAMRDRVFGRIDPLARQGHEYRVGQSHVDAIDGRARFTGARALVVSREGETDLELTADHVLIAVGSRPVVPDVPGLDAVPYETSDTVMRLDALPARIGVVGGGYVGSEFANVFASLGTQVVQVDSAPRLIDNHDREVADHFTELAGRRWDLRLDAGLEKVERTDSGSITMHLGDGSRAEVDVLLLAVGRTPNADLLDLDGSGSGVEVDDAGRVVVDEHQRTTADGVWALGDVSSPQPLKHVANQDARVVQHNLLNPDGLRVSDHRFVPSAVFASPQVAAVGLTEEQAREQGLDLAVGRSHYADTAHGWAMETDDRCHFAKVLADRATGRLVGAHLIGPQASVLVQPLIQAMSFDQPVVGLARGMYWIHPALSEVVETALLALEEELVGEKP</sequence>
<comment type="similarity">
    <text evidence="2 9">Belongs to the class-I pyridine nucleotide-disulfide oxidoreductase family.</text>
</comment>
<reference evidence="12 13" key="1">
    <citation type="submission" date="2021-05" db="EMBL/GenBank/DDBJ databases">
        <title>Complete genome of Nocardioides aquaticus KCTC 9944T isolated from meromictic and hypersaline Ekho Lake, Antarctica.</title>
        <authorList>
            <person name="Hwang K."/>
            <person name="Kim K.M."/>
            <person name="Choe H."/>
        </authorList>
    </citation>
    <scope>NUCLEOTIDE SEQUENCE [LARGE SCALE GENOMIC DNA]</scope>
    <source>
        <strain evidence="12 13">KCTC 9944</strain>
    </source>
</reference>
<dbReference type="InterPro" id="IPR004099">
    <property type="entry name" value="Pyr_nucl-diS_OxRdtase_dimer"/>
</dbReference>
<keyword evidence="4 9" id="KW-0274">FAD</keyword>
<keyword evidence="8 9" id="KW-0676">Redox-active center</keyword>
<dbReference type="InterPro" id="IPR016156">
    <property type="entry name" value="FAD/NAD-linked_Rdtase_dimer_sf"/>
</dbReference>
<proteinExistence type="inferred from homology"/>
<keyword evidence="6 9" id="KW-0560">Oxidoreductase</keyword>
<dbReference type="Gene3D" id="3.30.390.30">
    <property type="match status" value="1"/>
</dbReference>
<dbReference type="Proteomes" id="UP000679307">
    <property type="component" value="Chromosome"/>
</dbReference>
<feature type="domain" description="FAD/NAD(P)-binding" evidence="11">
    <location>
        <begin position="4"/>
        <end position="315"/>
    </location>
</feature>
<evidence type="ECO:0000256" key="2">
    <source>
        <dbReference type="ARBA" id="ARBA00007532"/>
    </source>
</evidence>
<dbReference type="InterPro" id="IPR012999">
    <property type="entry name" value="Pyr_OxRdtase_I_AS"/>
</dbReference>
<dbReference type="Pfam" id="PF07992">
    <property type="entry name" value="Pyr_redox_2"/>
    <property type="match status" value="1"/>
</dbReference>
<keyword evidence="5" id="KW-0521">NADP</keyword>
<evidence type="ECO:0000256" key="4">
    <source>
        <dbReference type="ARBA" id="ARBA00022827"/>
    </source>
</evidence>
<evidence type="ECO:0000256" key="7">
    <source>
        <dbReference type="ARBA" id="ARBA00023157"/>
    </source>
</evidence>
<dbReference type="PIRSF" id="PIRSF000350">
    <property type="entry name" value="Mercury_reductase_MerA"/>
    <property type="match status" value="1"/>
</dbReference>
<dbReference type="PRINTS" id="PR00368">
    <property type="entry name" value="FADPNR"/>
</dbReference>
<dbReference type="PRINTS" id="PR00411">
    <property type="entry name" value="PNDRDTASEI"/>
</dbReference>
<dbReference type="InterPro" id="IPR036188">
    <property type="entry name" value="FAD/NAD-bd_sf"/>
</dbReference>
<evidence type="ECO:0000256" key="5">
    <source>
        <dbReference type="ARBA" id="ARBA00022857"/>
    </source>
</evidence>
<dbReference type="RefSeq" id="WP_214057752.1">
    <property type="nucleotide sequence ID" value="NZ_BAAAHS010000117.1"/>
</dbReference>
<dbReference type="EMBL" id="CP075371">
    <property type="protein sequence ID" value="QVT78122.1"/>
    <property type="molecule type" value="Genomic_DNA"/>
</dbReference>
<evidence type="ECO:0000313" key="13">
    <source>
        <dbReference type="Proteomes" id="UP000679307"/>
    </source>
</evidence>
<evidence type="ECO:0000256" key="6">
    <source>
        <dbReference type="ARBA" id="ARBA00023002"/>
    </source>
</evidence>
<dbReference type="PANTHER" id="PTHR43014:SF4">
    <property type="entry name" value="PYRIDINE NUCLEOTIDE-DISULFIDE OXIDOREDUCTASE RCLA-RELATED"/>
    <property type="match status" value="1"/>
</dbReference>
<dbReference type="InterPro" id="IPR023753">
    <property type="entry name" value="FAD/NAD-binding_dom"/>
</dbReference>
<dbReference type="InterPro" id="IPR001100">
    <property type="entry name" value="Pyr_nuc-diS_OxRdtase"/>
</dbReference>
<evidence type="ECO:0000259" key="11">
    <source>
        <dbReference type="Pfam" id="PF07992"/>
    </source>
</evidence>
<comment type="cofactor">
    <cofactor evidence="1">
        <name>FAD</name>
        <dbReference type="ChEBI" id="CHEBI:57692"/>
    </cofactor>
</comment>
<organism evidence="12 13">
    <name type="scientific">Nocardioides aquaticus</name>
    <dbReference type="NCBI Taxonomy" id="160826"/>
    <lineage>
        <taxon>Bacteria</taxon>
        <taxon>Bacillati</taxon>
        <taxon>Actinomycetota</taxon>
        <taxon>Actinomycetes</taxon>
        <taxon>Propionibacteriales</taxon>
        <taxon>Nocardioidaceae</taxon>
        <taxon>Nocardioides</taxon>
    </lineage>
</organism>
<dbReference type="Gene3D" id="3.50.50.60">
    <property type="entry name" value="FAD/NAD(P)-binding domain"/>
    <property type="match status" value="2"/>
</dbReference>
<dbReference type="PROSITE" id="PS00076">
    <property type="entry name" value="PYRIDINE_REDOX_1"/>
    <property type="match status" value="1"/>
</dbReference>
<evidence type="ECO:0000259" key="10">
    <source>
        <dbReference type="Pfam" id="PF02852"/>
    </source>
</evidence>
<dbReference type="PANTHER" id="PTHR43014">
    <property type="entry name" value="MERCURIC REDUCTASE"/>
    <property type="match status" value="1"/>
</dbReference>
<keyword evidence="3 9" id="KW-0285">Flavoprotein</keyword>
<feature type="domain" description="Pyridine nucleotide-disulphide oxidoreductase dimerisation" evidence="10">
    <location>
        <begin position="345"/>
        <end position="456"/>
    </location>
</feature>
<dbReference type="SUPFAM" id="SSF55424">
    <property type="entry name" value="FAD/NAD-linked reductases, dimerisation (C-terminal) domain"/>
    <property type="match status" value="1"/>
</dbReference>
<dbReference type="Pfam" id="PF02852">
    <property type="entry name" value="Pyr_redox_dim"/>
    <property type="match status" value="1"/>
</dbReference>
<dbReference type="EC" id="1.8.1.15" evidence="12"/>